<dbReference type="EMBL" id="JBJUIK010000003">
    <property type="protein sequence ID" value="KAL3533476.1"/>
    <property type="molecule type" value="Genomic_DNA"/>
</dbReference>
<proteinExistence type="predicted"/>
<comment type="caution">
    <text evidence="1">The sequence shown here is derived from an EMBL/GenBank/DDBJ whole genome shotgun (WGS) entry which is preliminary data.</text>
</comment>
<reference evidence="1 2" key="1">
    <citation type="submission" date="2024-11" db="EMBL/GenBank/DDBJ databases">
        <title>A near-complete genome assembly of Cinchona calisaya.</title>
        <authorList>
            <person name="Lian D.C."/>
            <person name="Zhao X.W."/>
            <person name="Wei L."/>
        </authorList>
    </citation>
    <scope>NUCLEOTIDE SEQUENCE [LARGE SCALE GENOMIC DNA]</scope>
    <source>
        <tissue evidence="1">Nenye</tissue>
    </source>
</reference>
<keyword evidence="2" id="KW-1185">Reference proteome</keyword>
<organism evidence="1 2">
    <name type="scientific">Cinchona calisaya</name>
    <dbReference type="NCBI Taxonomy" id="153742"/>
    <lineage>
        <taxon>Eukaryota</taxon>
        <taxon>Viridiplantae</taxon>
        <taxon>Streptophyta</taxon>
        <taxon>Embryophyta</taxon>
        <taxon>Tracheophyta</taxon>
        <taxon>Spermatophyta</taxon>
        <taxon>Magnoliopsida</taxon>
        <taxon>eudicotyledons</taxon>
        <taxon>Gunneridae</taxon>
        <taxon>Pentapetalae</taxon>
        <taxon>asterids</taxon>
        <taxon>lamiids</taxon>
        <taxon>Gentianales</taxon>
        <taxon>Rubiaceae</taxon>
        <taxon>Cinchonoideae</taxon>
        <taxon>Cinchoneae</taxon>
        <taxon>Cinchona</taxon>
    </lineage>
</organism>
<protein>
    <submittedName>
        <fullName evidence="1">Uncharacterized protein</fullName>
    </submittedName>
</protein>
<name>A0ABD3AQK0_9GENT</name>
<dbReference type="Proteomes" id="UP001630127">
    <property type="component" value="Unassembled WGS sequence"/>
</dbReference>
<accession>A0ABD3AQK0</accession>
<gene>
    <name evidence="1" type="ORF">ACH5RR_006997</name>
</gene>
<dbReference type="AlphaFoldDB" id="A0ABD3AQK0"/>
<evidence type="ECO:0000313" key="2">
    <source>
        <dbReference type="Proteomes" id="UP001630127"/>
    </source>
</evidence>
<sequence length="85" mass="9498">MVQELLLTEELEPPWFQSSTPPDSLALAIIIASSDPIKYTRCQWNTSEIKEDKRTALGIYAITSNRIPAPRCGYPGHRCCNCTAD</sequence>
<evidence type="ECO:0000313" key="1">
    <source>
        <dbReference type="EMBL" id="KAL3533476.1"/>
    </source>
</evidence>